<comment type="caution">
    <text evidence="3">The sequence shown here is derived from an EMBL/GenBank/DDBJ whole genome shotgun (WGS) entry which is preliminary data.</text>
</comment>
<dbReference type="Pfam" id="PF12673">
    <property type="entry name" value="SipL"/>
    <property type="match status" value="2"/>
</dbReference>
<reference evidence="3" key="1">
    <citation type="submission" date="2020-08" db="EMBL/GenBank/DDBJ databases">
        <title>Genome public.</title>
        <authorList>
            <person name="Liu C."/>
            <person name="Sun Q."/>
        </authorList>
    </citation>
    <scope>NUCLEOTIDE SEQUENCE</scope>
    <source>
        <strain evidence="3">NSJ-64</strain>
    </source>
</reference>
<dbReference type="InterPro" id="IPR024300">
    <property type="entry name" value="SipL_SPOCS_dom"/>
</dbReference>
<dbReference type="CDD" id="cd00118">
    <property type="entry name" value="LysM"/>
    <property type="match status" value="1"/>
</dbReference>
<keyword evidence="4" id="KW-1185">Reference proteome</keyword>
<accession>A0A926EQ49</accession>
<dbReference type="Pfam" id="PF01476">
    <property type="entry name" value="LysM"/>
    <property type="match status" value="1"/>
</dbReference>
<name>A0A926EQ49_9FIRM</name>
<evidence type="ECO:0000313" key="3">
    <source>
        <dbReference type="EMBL" id="MBC8585696.1"/>
    </source>
</evidence>
<sequence>MELNLAKQTVSINEVIYDGTAEQPIECDVLLPDYCPDIQKILRCEVVPSILSSMVNGDKLAIDGMAVAHLYYLDEERCIRHTEYKIPYTKVIELRTAPITPTVCVSQSVEYFNCRAVSQRRLDMRGAVTMAIKVTSQGEEEVVCDATGMGMQLCHDRVENIKILPQVIRQLTIREEVELGYGKSPIGGVIRYNVSAEVVDYKVITSKVITKGEVSIKIIYACEEDSRKLDMMEYALPVSQIIDIDNVDEDCLCNVWYDVCSVEITPKRDPEGENRIFSLEIAINACATAHRKVELEACSDCYSTCYECKQQSKQVPFLQLVDIANENCMYKETLDLPPNVKGIIDTWCVASSVMAKVEKDCIVVSGKLNICMFVYEEDDEIAYYDQMQEFTHKIQLSQGYDAVMFSPMVRVDATTFSMTGHEKIEVRCTIKIKGSIYNQYRKNVLCDVSVDESRCKSRQDNLLYLYYPTEKESVWDIAKRYNTSVAAIMDGNHLEDKDLGAAKMLIIPMK</sequence>
<dbReference type="EMBL" id="JACRTD010000006">
    <property type="protein sequence ID" value="MBC8585696.1"/>
    <property type="molecule type" value="Genomic_DNA"/>
</dbReference>
<dbReference type="RefSeq" id="WP_262395417.1">
    <property type="nucleotide sequence ID" value="NZ_JACRTD010000006.1"/>
</dbReference>
<dbReference type="InterPro" id="IPR036779">
    <property type="entry name" value="LysM_dom_sf"/>
</dbReference>
<dbReference type="Proteomes" id="UP000623678">
    <property type="component" value="Unassembled WGS sequence"/>
</dbReference>
<protein>
    <submittedName>
        <fullName evidence="3">DUF3794 domain-containing protein</fullName>
    </submittedName>
</protein>
<proteinExistence type="predicted"/>
<evidence type="ECO:0000259" key="1">
    <source>
        <dbReference type="Pfam" id="PF01476"/>
    </source>
</evidence>
<dbReference type="SUPFAM" id="SSF54106">
    <property type="entry name" value="LysM domain"/>
    <property type="match status" value="1"/>
</dbReference>
<feature type="domain" description="LysM" evidence="1">
    <location>
        <begin position="472"/>
        <end position="508"/>
    </location>
</feature>
<evidence type="ECO:0000313" key="4">
    <source>
        <dbReference type="Proteomes" id="UP000623678"/>
    </source>
</evidence>
<dbReference type="InterPro" id="IPR018392">
    <property type="entry name" value="LysM"/>
</dbReference>
<organism evidence="3 4">
    <name type="scientific">Youxingia wuxianensis</name>
    <dbReference type="NCBI Taxonomy" id="2763678"/>
    <lineage>
        <taxon>Bacteria</taxon>
        <taxon>Bacillati</taxon>
        <taxon>Bacillota</taxon>
        <taxon>Clostridia</taxon>
        <taxon>Eubacteriales</taxon>
        <taxon>Oscillospiraceae</taxon>
        <taxon>Youxingia</taxon>
    </lineage>
</organism>
<feature type="domain" description="SipL SPOCS" evidence="2">
    <location>
        <begin position="37"/>
        <end position="115"/>
    </location>
</feature>
<feature type="domain" description="SipL SPOCS" evidence="2">
    <location>
        <begin position="186"/>
        <end position="264"/>
    </location>
</feature>
<evidence type="ECO:0000259" key="2">
    <source>
        <dbReference type="Pfam" id="PF12673"/>
    </source>
</evidence>
<dbReference type="Gene3D" id="3.10.350.10">
    <property type="entry name" value="LysM domain"/>
    <property type="match status" value="1"/>
</dbReference>
<dbReference type="AlphaFoldDB" id="A0A926EQ49"/>
<gene>
    <name evidence="3" type="ORF">H8705_08880</name>
</gene>